<dbReference type="PROSITE" id="PS50113">
    <property type="entry name" value="PAC"/>
    <property type="match status" value="3"/>
</dbReference>
<evidence type="ECO:0000259" key="7">
    <source>
        <dbReference type="PROSITE" id="PS50112"/>
    </source>
</evidence>
<dbReference type="InterPro" id="IPR005467">
    <property type="entry name" value="His_kinase_dom"/>
</dbReference>
<keyword evidence="4" id="KW-0808">Transferase</keyword>
<dbReference type="Gene3D" id="3.30.565.10">
    <property type="entry name" value="Histidine kinase-like ATPase, C-terminal domain"/>
    <property type="match status" value="1"/>
</dbReference>
<dbReference type="PROSITE" id="PS50112">
    <property type="entry name" value="PAS"/>
    <property type="match status" value="1"/>
</dbReference>
<evidence type="ECO:0000313" key="10">
    <source>
        <dbReference type="Proteomes" id="UP000617555"/>
    </source>
</evidence>
<dbReference type="CDD" id="cd00130">
    <property type="entry name" value="PAS"/>
    <property type="match status" value="3"/>
</dbReference>
<dbReference type="InterPro" id="IPR013655">
    <property type="entry name" value="PAS_fold_3"/>
</dbReference>
<dbReference type="NCBIfam" id="TIGR00229">
    <property type="entry name" value="sensory_box"/>
    <property type="match status" value="2"/>
</dbReference>
<dbReference type="Gene3D" id="3.30.450.40">
    <property type="match status" value="1"/>
</dbReference>
<accession>A0ABQ1JIY4</accession>
<dbReference type="InterPro" id="IPR001610">
    <property type="entry name" value="PAC"/>
</dbReference>
<dbReference type="SUPFAM" id="SSF55874">
    <property type="entry name" value="ATPase domain of HSP90 chaperone/DNA topoisomerase II/histidine kinase"/>
    <property type="match status" value="1"/>
</dbReference>
<dbReference type="CDD" id="cd00082">
    <property type="entry name" value="HisKA"/>
    <property type="match status" value="1"/>
</dbReference>
<dbReference type="PROSITE" id="PS50109">
    <property type="entry name" value="HIS_KIN"/>
    <property type="match status" value="1"/>
</dbReference>
<organism evidence="9 10">
    <name type="scientific">Shewanella inventionis</name>
    <dbReference type="NCBI Taxonomy" id="1738770"/>
    <lineage>
        <taxon>Bacteria</taxon>
        <taxon>Pseudomonadati</taxon>
        <taxon>Pseudomonadota</taxon>
        <taxon>Gammaproteobacteria</taxon>
        <taxon>Alteromonadales</taxon>
        <taxon>Shewanellaceae</taxon>
        <taxon>Shewanella</taxon>
    </lineage>
</organism>
<comment type="catalytic activity">
    <reaction evidence="1">
        <text>ATP + protein L-histidine = ADP + protein N-phospho-L-histidine.</text>
        <dbReference type="EC" id="2.7.13.3"/>
    </reaction>
</comment>
<sequence>MQKPVKPKTEQQRLSALFNTGLLDTEPEPRFDRLTHLAQLCLGTEIVLVSLIDSDRQWFKSRQGLDACETHRDISFCGHTILGDEIFEIPDAVVDNRFTDNPLVLDAPFIRFYAGVPLSINGANIGTLCFIDSKPRQFTDKERQIAEQFAKSIEQEIVDRLQEQAHSELLESDKMYRLVLEGTQIGTWQWNVQTGETVLNERWAEIIGYQLEELTPISLDTWLTKVHPDDLTLSEQSLQDHFSGSTTFYDIECRMKHKHGHYVWVRARGKVVSYSKDGKPLMICGTHADITTQKVNELALKQSRDQLYKLTQELPGVVYQFQSWPDGRSAFPFASSGIEAIYGVTPEEVRLDASTAFNRIYLEDLEAIAHSIELSSQNLSVWELEYRVHSNDNALKWLSGSATPERMPDGSTLWHGYIQDITQTKEHYLKLEELNIQLGIAQQSLDLASEQAQIGYWQASLKQGTLWWSPIIYQIFGLNEQDFSPSVSLFKRAIHPDDVAKVEKSEDQARVTGIHNVVHRIIRPNGEVRWVHELGQLVSEDKNPELIMIGSVQDITDRMKLQKIKDDFISTVSHELRTPLTSIFGSLTLLQSGKLAALPEKAQKLIDIASSNCQQLSRLINDLLDIEKLAAGKMSFEMKPSHIMPLLQRALKDHQPYADLHHISLTLQVNQPMDELLLFVDEHRLLQILTNFLSNAVKFSPQGESVTLSATLMDEQIEIAVQDQGSGIPDDFKGKIFERFSQADASSSKAKGGTGLGLALCKELIQAMNGSIGYQSEPGSGARFYVRLPIMK</sequence>
<evidence type="ECO:0000256" key="1">
    <source>
        <dbReference type="ARBA" id="ARBA00000085"/>
    </source>
</evidence>
<dbReference type="SMART" id="SM00388">
    <property type="entry name" value="HisKA"/>
    <property type="match status" value="1"/>
</dbReference>
<dbReference type="InterPro" id="IPR003594">
    <property type="entry name" value="HATPase_dom"/>
</dbReference>
<name>A0ABQ1JIY4_9GAMM</name>
<keyword evidence="10" id="KW-1185">Reference proteome</keyword>
<dbReference type="InterPro" id="IPR029016">
    <property type="entry name" value="GAF-like_dom_sf"/>
</dbReference>
<dbReference type="InterPro" id="IPR036890">
    <property type="entry name" value="HATPase_C_sf"/>
</dbReference>
<dbReference type="Pfam" id="PF02518">
    <property type="entry name" value="HATPase_c"/>
    <property type="match status" value="1"/>
</dbReference>
<dbReference type="Proteomes" id="UP000617555">
    <property type="component" value="Unassembled WGS sequence"/>
</dbReference>
<dbReference type="CDD" id="cd16922">
    <property type="entry name" value="HATPase_EvgS-ArcB-TorS-like"/>
    <property type="match status" value="1"/>
</dbReference>
<dbReference type="InterPro" id="IPR052162">
    <property type="entry name" value="Sensor_kinase/Photoreceptor"/>
</dbReference>
<evidence type="ECO:0000256" key="3">
    <source>
        <dbReference type="ARBA" id="ARBA00022553"/>
    </source>
</evidence>
<dbReference type="InterPro" id="IPR035965">
    <property type="entry name" value="PAS-like_dom_sf"/>
</dbReference>
<dbReference type="EC" id="2.7.13.3" evidence="2"/>
<dbReference type="SMART" id="SM00387">
    <property type="entry name" value="HATPase_c"/>
    <property type="match status" value="1"/>
</dbReference>
<dbReference type="InterPro" id="IPR004358">
    <property type="entry name" value="Sig_transdc_His_kin-like_C"/>
</dbReference>
<dbReference type="SUPFAM" id="SSF47384">
    <property type="entry name" value="Homodimeric domain of signal transducing histidine kinase"/>
    <property type="match status" value="1"/>
</dbReference>
<evidence type="ECO:0000259" key="6">
    <source>
        <dbReference type="PROSITE" id="PS50109"/>
    </source>
</evidence>
<dbReference type="SUPFAM" id="SSF55781">
    <property type="entry name" value="GAF domain-like"/>
    <property type="match status" value="1"/>
</dbReference>
<dbReference type="InterPro" id="IPR000700">
    <property type="entry name" value="PAS-assoc_C"/>
</dbReference>
<dbReference type="PANTHER" id="PTHR43304:SF1">
    <property type="entry name" value="PAC DOMAIN-CONTAINING PROTEIN"/>
    <property type="match status" value="1"/>
</dbReference>
<dbReference type="SMART" id="SM00086">
    <property type="entry name" value="PAC"/>
    <property type="match status" value="3"/>
</dbReference>
<feature type="domain" description="PAC" evidence="8">
    <location>
        <begin position="382"/>
        <end position="433"/>
    </location>
</feature>
<dbReference type="InterPro" id="IPR003661">
    <property type="entry name" value="HisK_dim/P_dom"/>
</dbReference>
<dbReference type="Pfam" id="PF08447">
    <property type="entry name" value="PAS_3"/>
    <property type="match status" value="3"/>
</dbReference>
<keyword evidence="5" id="KW-0418">Kinase</keyword>
<evidence type="ECO:0000256" key="5">
    <source>
        <dbReference type="ARBA" id="ARBA00022777"/>
    </source>
</evidence>
<dbReference type="InterPro" id="IPR000014">
    <property type="entry name" value="PAS"/>
</dbReference>
<dbReference type="Gene3D" id="3.30.450.20">
    <property type="entry name" value="PAS domain"/>
    <property type="match status" value="3"/>
</dbReference>
<evidence type="ECO:0000313" key="9">
    <source>
        <dbReference type="EMBL" id="GGB70129.1"/>
    </source>
</evidence>
<dbReference type="SUPFAM" id="SSF55785">
    <property type="entry name" value="PYP-like sensor domain (PAS domain)"/>
    <property type="match status" value="3"/>
</dbReference>
<evidence type="ECO:0000256" key="4">
    <source>
        <dbReference type="ARBA" id="ARBA00022679"/>
    </source>
</evidence>
<dbReference type="RefSeq" id="WP_188740470.1">
    <property type="nucleotide sequence ID" value="NZ_BMII01000032.1"/>
</dbReference>
<feature type="domain" description="PAS" evidence="7">
    <location>
        <begin position="172"/>
        <end position="245"/>
    </location>
</feature>
<reference evidence="10" key="1">
    <citation type="journal article" date="2019" name="Int. J. Syst. Evol. Microbiol.">
        <title>The Global Catalogue of Microorganisms (GCM) 10K type strain sequencing project: providing services to taxonomists for standard genome sequencing and annotation.</title>
        <authorList>
            <consortium name="The Broad Institute Genomics Platform"/>
            <consortium name="The Broad Institute Genome Sequencing Center for Infectious Disease"/>
            <person name="Wu L."/>
            <person name="Ma J."/>
        </authorList>
    </citation>
    <scope>NUCLEOTIDE SEQUENCE [LARGE SCALE GENOMIC DNA]</scope>
    <source>
        <strain evidence="10">CGMCC 1.15339</strain>
    </source>
</reference>
<dbReference type="EMBL" id="BMII01000032">
    <property type="protein sequence ID" value="GGB70129.1"/>
    <property type="molecule type" value="Genomic_DNA"/>
</dbReference>
<feature type="domain" description="Histidine kinase" evidence="6">
    <location>
        <begin position="571"/>
        <end position="792"/>
    </location>
</feature>
<dbReference type="Gene3D" id="1.10.287.130">
    <property type="match status" value="1"/>
</dbReference>
<comment type="caution">
    <text evidence="9">The sequence shown here is derived from an EMBL/GenBank/DDBJ whole genome shotgun (WGS) entry which is preliminary data.</text>
</comment>
<feature type="domain" description="PAC" evidence="8">
    <location>
        <begin position="515"/>
        <end position="567"/>
    </location>
</feature>
<dbReference type="InterPro" id="IPR036097">
    <property type="entry name" value="HisK_dim/P_sf"/>
</dbReference>
<feature type="domain" description="PAC" evidence="8">
    <location>
        <begin position="249"/>
        <end position="302"/>
    </location>
</feature>
<evidence type="ECO:0000259" key="8">
    <source>
        <dbReference type="PROSITE" id="PS50113"/>
    </source>
</evidence>
<dbReference type="InterPro" id="IPR003018">
    <property type="entry name" value="GAF"/>
</dbReference>
<dbReference type="Pfam" id="PF00512">
    <property type="entry name" value="HisKA"/>
    <property type="match status" value="1"/>
</dbReference>
<keyword evidence="3" id="KW-0597">Phosphoprotein</keyword>
<gene>
    <name evidence="9" type="ORF">GCM10011607_33390</name>
</gene>
<dbReference type="PANTHER" id="PTHR43304">
    <property type="entry name" value="PHYTOCHROME-LIKE PROTEIN CPH1"/>
    <property type="match status" value="1"/>
</dbReference>
<protein>
    <recommendedName>
        <fullName evidence="2">histidine kinase</fullName>
        <ecNumber evidence="2">2.7.13.3</ecNumber>
    </recommendedName>
</protein>
<dbReference type="Gene3D" id="2.10.70.100">
    <property type="match status" value="1"/>
</dbReference>
<proteinExistence type="predicted"/>
<dbReference type="PRINTS" id="PR00344">
    <property type="entry name" value="BCTRLSENSOR"/>
</dbReference>
<evidence type="ECO:0000256" key="2">
    <source>
        <dbReference type="ARBA" id="ARBA00012438"/>
    </source>
</evidence>
<dbReference type="SMART" id="SM00065">
    <property type="entry name" value="GAF"/>
    <property type="match status" value="1"/>
</dbReference>
<dbReference type="Pfam" id="PF01590">
    <property type="entry name" value="GAF"/>
    <property type="match status" value="1"/>
</dbReference>
<dbReference type="SMART" id="SM00091">
    <property type="entry name" value="PAS"/>
    <property type="match status" value="2"/>
</dbReference>